<dbReference type="AlphaFoldDB" id="A0AAV6R2G0"/>
<comment type="caution">
    <text evidence="2">The sequence shown here is derived from an EMBL/GenBank/DDBJ whole genome shotgun (WGS) entry which is preliminary data.</text>
</comment>
<evidence type="ECO:0000313" key="3">
    <source>
        <dbReference type="Proteomes" id="UP000693946"/>
    </source>
</evidence>
<accession>A0AAV6R2G0</accession>
<evidence type="ECO:0000313" key="2">
    <source>
        <dbReference type="EMBL" id="KAG7498212.1"/>
    </source>
</evidence>
<evidence type="ECO:0000256" key="1">
    <source>
        <dbReference type="SAM" id="SignalP"/>
    </source>
</evidence>
<evidence type="ECO:0008006" key="4">
    <source>
        <dbReference type="Google" id="ProtNLM"/>
    </source>
</evidence>
<dbReference type="Proteomes" id="UP000693946">
    <property type="component" value="Linkage Group LG21"/>
</dbReference>
<feature type="signal peptide" evidence="1">
    <location>
        <begin position="1"/>
        <end position="24"/>
    </location>
</feature>
<organism evidence="2 3">
    <name type="scientific">Solea senegalensis</name>
    <name type="common">Senegalese sole</name>
    <dbReference type="NCBI Taxonomy" id="28829"/>
    <lineage>
        <taxon>Eukaryota</taxon>
        <taxon>Metazoa</taxon>
        <taxon>Chordata</taxon>
        <taxon>Craniata</taxon>
        <taxon>Vertebrata</taxon>
        <taxon>Euteleostomi</taxon>
        <taxon>Actinopterygii</taxon>
        <taxon>Neopterygii</taxon>
        <taxon>Teleostei</taxon>
        <taxon>Neoteleostei</taxon>
        <taxon>Acanthomorphata</taxon>
        <taxon>Carangaria</taxon>
        <taxon>Pleuronectiformes</taxon>
        <taxon>Pleuronectoidei</taxon>
        <taxon>Soleidae</taxon>
        <taxon>Solea</taxon>
    </lineage>
</organism>
<gene>
    <name evidence="2" type="ORF">JOB18_001774</name>
</gene>
<keyword evidence="3" id="KW-1185">Reference proteome</keyword>
<feature type="chain" id="PRO_5043910757" description="Beta-defensin" evidence="1">
    <location>
        <begin position="25"/>
        <end position="65"/>
    </location>
</feature>
<sequence>MALYRVAVLALVVLLLLYVADNEAFQCSSVGSGNCRTQCFGHEVHLSQASCAGGQKCCYPDYWEK</sequence>
<protein>
    <recommendedName>
        <fullName evidence="4">Beta-defensin</fullName>
    </recommendedName>
</protein>
<dbReference type="EMBL" id="JAGKHQ010000014">
    <property type="protein sequence ID" value="KAG7498212.1"/>
    <property type="molecule type" value="Genomic_DNA"/>
</dbReference>
<name>A0AAV6R2G0_SOLSE</name>
<reference evidence="2 3" key="1">
    <citation type="journal article" date="2021" name="Sci. Rep.">
        <title>Chromosome anchoring in Senegalese sole (Solea senegalensis) reveals sex-associated markers and genome rearrangements in flatfish.</title>
        <authorList>
            <person name="Guerrero-Cozar I."/>
            <person name="Gomez-Garrido J."/>
            <person name="Berbel C."/>
            <person name="Martinez-Blanch J.F."/>
            <person name="Alioto T."/>
            <person name="Claros M.G."/>
            <person name="Gagnaire P.A."/>
            <person name="Manchado M."/>
        </authorList>
    </citation>
    <scope>NUCLEOTIDE SEQUENCE [LARGE SCALE GENOMIC DNA]</scope>
    <source>
        <strain evidence="2">Sse05_10M</strain>
    </source>
</reference>
<proteinExistence type="predicted"/>
<keyword evidence="1" id="KW-0732">Signal</keyword>